<protein>
    <submittedName>
        <fullName evidence="2">DUF2490 domain-containing protein</fullName>
    </submittedName>
</protein>
<gene>
    <name evidence="2" type="ORF">ACFQDI_19210</name>
</gene>
<feature type="chain" id="PRO_5047461197" evidence="1">
    <location>
        <begin position="19"/>
        <end position="213"/>
    </location>
</feature>
<sequence length="213" mass="25056">MRLLLLFLGLLSTLPAQADEWWAWSNVDYYRSPPWTGSVFMGNFADEVDGSYAQMVSPRVKFAAAKWLDLGLGLSMFRLENLATHDHYDQLRTELEINPHYEFKQVRVDWRNRMEWRENQGAASTANRTRHRMQLAWTLPQPLGPLTRLFASDECLMDLHLRRPTENRFIPLGITFKLTDSMDLDLFYMIDSKRTKTTWKSESVLGTYLRVRF</sequence>
<proteinExistence type="predicted"/>
<comment type="caution">
    <text evidence="2">The sequence shown here is derived from an EMBL/GenBank/DDBJ whole genome shotgun (WGS) entry which is preliminary data.</text>
</comment>
<reference evidence="3" key="1">
    <citation type="journal article" date="2019" name="Int. J. Syst. Evol. Microbiol.">
        <title>The Global Catalogue of Microorganisms (GCM) 10K type strain sequencing project: providing services to taxonomists for standard genome sequencing and annotation.</title>
        <authorList>
            <consortium name="The Broad Institute Genomics Platform"/>
            <consortium name="The Broad Institute Genome Sequencing Center for Infectious Disease"/>
            <person name="Wu L."/>
            <person name="Ma J."/>
        </authorList>
    </citation>
    <scope>NUCLEOTIDE SEQUENCE [LARGE SCALE GENOMIC DNA]</scope>
    <source>
        <strain evidence="3">CGMCC 4.1469</strain>
    </source>
</reference>
<evidence type="ECO:0000313" key="3">
    <source>
        <dbReference type="Proteomes" id="UP001596052"/>
    </source>
</evidence>
<evidence type="ECO:0000313" key="2">
    <source>
        <dbReference type="EMBL" id="MFC5457004.1"/>
    </source>
</evidence>
<dbReference type="RefSeq" id="WP_377169841.1">
    <property type="nucleotide sequence ID" value="NZ_JBHSMQ010000008.1"/>
</dbReference>
<evidence type="ECO:0000256" key="1">
    <source>
        <dbReference type="SAM" id="SignalP"/>
    </source>
</evidence>
<keyword evidence="3" id="KW-1185">Reference proteome</keyword>
<keyword evidence="1" id="KW-0732">Signal</keyword>
<name>A0ABW0KUI9_9BACT</name>
<dbReference type="EMBL" id="JBHSMQ010000008">
    <property type="protein sequence ID" value="MFC5457004.1"/>
    <property type="molecule type" value="Genomic_DNA"/>
</dbReference>
<dbReference type="Pfam" id="PF10677">
    <property type="entry name" value="DUF2490"/>
    <property type="match status" value="1"/>
</dbReference>
<accession>A0ABW0KUI9</accession>
<dbReference type="InterPro" id="IPR019619">
    <property type="entry name" value="DUF2490"/>
</dbReference>
<dbReference type="Proteomes" id="UP001596052">
    <property type="component" value="Unassembled WGS sequence"/>
</dbReference>
<feature type="signal peptide" evidence="1">
    <location>
        <begin position="1"/>
        <end position="18"/>
    </location>
</feature>
<organism evidence="2 3">
    <name type="scientific">Prosthecobacter fluviatilis</name>
    <dbReference type="NCBI Taxonomy" id="445931"/>
    <lineage>
        <taxon>Bacteria</taxon>
        <taxon>Pseudomonadati</taxon>
        <taxon>Verrucomicrobiota</taxon>
        <taxon>Verrucomicrobiia</taxon>
        <taxon>Verrucomicrobiales</taxon>
        <taxon>Verrucomicrobiaceae</taxon>
        <taxon>Prosthecobacter</taxon>
    </lineage>
</organism>